<dbReference type="EMBL" id="KZ993864">
    <property type="protein sequence ID" value="RKO94562.1"/>
    <property type="molecule type" value="Genomic_DNA"/>
</dbReference>
<name>A0A4P9WPT4_9FUNG</name>
<organism evidence="2 3">
    <name type="scientific">Blyttiomyces helicus</name>
    <dbReference type="NCBI Taxonomy" id="388810"/>
    <lineage>
        <taxon>Eukaryota</taxon>
        <taxon>Fungi</taxon>
        <taxon>Fungi incertae sedis</taxon>
        <taxon>Chytridiomycota</taxon>
        <taxon>Chytridiomycota incertae sedis</taxon>
        <taxon>Chytridiomycetes</taxon>
        <taxon>Chytridiomycetes incertae sedis</taxon>
        <taxon>Blyttiomyces</taxon>
    </lineage>
</organism>
<keyword evidence="3" id="KW-1185">Reference proteome</keyword>
<feature type="signal peptide" evidence="1">
    <location>
        <begin position="1"/>
        <end position="23"/>
    </location>
</feature>
<protein>
    <submittedName>
        <fullName evidence="2">Uncharacterized protein</fullName>
    </submittedName>
</protein>
<keyword evidence="1" id="KW-0732">Signal</keyword>
<evidence type="ECO:0000313" key="3">
    <source>
        <dbReference type="Proteomes" id="UP000269721"/>
    </source>
</evidence>
<gene>
    <name evidence="2" type="ORF">BDK51DRAFT_31142</name>
</gene>
<evidence type="ECO:0000256" key="1">
    <source>
        <dbReference type="SAM" id="SignalP"/>
    </source>
</evidence>
<accession>A0A4P9WPT4</accession>
<sequence>MGSFGVTALGLMPILMYLGSCKGSFDLNWFLSRGGNCMSGVRGISGEPCPVFRQGGGQGWIDRSQTFHMRVELRYNLQGSAPPPCIQGVANWAASQGLGFLSEMYEAAEPVGGGGLMDGSREPVTLKCGCGLSKYHEILKGGPIGGSSLRGLKL</sequence>
<feature type="chain" id="PRO_5020418427" evidence="1">
    <location>
        <begin position="24"/>
        <end position="154"/>
    </location>
</feature>
<evidence type="ECO:0000313" key="2">
    <source>
        <dbReference type="EMBL" id="RKO94562.1"/>
    </source>
</evidence>
<proteinExistence type="predicted"/>
<reference evidence="3" key="1">
    <citation type="journal article" date="2018" name="Nat. Microbiol.">
        <title>Leveraging single-cell genomics to expand the fungal tree of life.</title>
        <authorList>
            <person name="Ahrendt S.R."/>
            <person name="Quandt C.A."/>
            <person name="Ciobanu D."/>
            <person name="Clum A."/>
            <person name="Salamov A."/>
            <person name="Andreopoulos B."/>
            <person name="Cheng J.F."/>
            <person name="Woyke T."/>
            <person name="Pelin A."/>
            <person name="Henrissat B."/>
            <person name="Reynolds N.K."/>
            <person name="Benny G.L."/>
            <person name="Smith M.E."/>
            <person name="James T.Y."/>
            <person name="Grigoriev I.V."/>
        </authorList>
    </citation>
    <scope>NUCLEOTIDE SEQUENCE [LARGE SCALE GENOMIC DNA]</scope>
</reference>
<dbReference type="AlphaFoldDB" id="A0A4P9WPT4"/>
<dbReference type="Proteomes" id="UP000269721">
    <property type="component" value="Unassembled WGS sequence"/>
</dbReference>